<evidence type="ECO:0000313" key="2">
    <source>
        <dbReference type="Proteomes" id="UP001454036"/>
    </source>
</evidence>
<keyword evidence="2" id="KW-1185">Reference proteome</keyword>
<dbReference type="PANTHER" id="PTHR31973:SF187">
    <property type="entry name" value="MUTATOR TRANSPOSASE MUDRA PROTEIN"/>
    <property type="match status" value="1"/>
</dbReference>
<dbReference type="Proteomes" id="UP001454036">
    <property type="component" value="Unassembled WGS sequence"/>
</dbReference>
<dbReference type="PANTHER" id="PTHR31973">
    <property type="entry name" value="POLYPROTEIN, PUTATIVE-RELATED"/>
    <property type="match status" value="1"/>
</dbReference>
<accession>A0AAV3RI07</accession>
<comment type="caution">
    <text evidence="1">The sequence shown here is derived from an EMBL/GenBank/DDBJ whole genome shotgun (WGS) entry which is preliminary data.</text>
</comment>
<gene>
    <name evidence="1" type="ORF">LIER_27437</name>
</gene>
<dbReference type="AlphaFoldDB" id="A0AAV3RI07"/>
<dbReference type="EMBL" id="BAABME010008835">
    <property type="protein sequence ID" value="GAA0173937.1"/>
    <property type="molecule type" value="Genomic_DNA"/>
</dbReference>
<protein>
    <submittedName>
        <fullName evidence="1">Uncharacterized protein</fullName>
    </submittedName>
</protein>
<proteinExistence type="predicted"/>
<organism evidence="1 2">
    <name type="scientific">Lithospermum erythrorhizon</name>
    <name type="common">Purple gromwell</name>
    <name type="synonym">Lithospermum officinale var. erythrorhizon</name>
    <dbReference type="NCBI Taxonomy" id="34254"/>
    <lineage>
        <taxon>Eukaryota</taxon>
        <taxon>Viridiplantae</taxon>
        <taxon>Streptophyta</taxon>
        <taxon>Embryophyta</taxon>
        <taxon>Tracheophyta</taxon>
        <taxon>Spermatophyta</taxon>
        <taxon>Magnoliopsida</taxon>
        <taxon>eudicotyledons</taxon>
        <taxon>Gunneridae</taxon>
        <taxon>Pentapetalae</taxon>
        <taxon>asterids</taxon>
        <taxon>lamiids</taxon>
        <taxon>Boraginales</taxon>
        <taxon>Boraginaceae</taxon>
        <taxon>Boraginoideae</taxon>
        <taxon>Lithospermeae</taxon>
        <taxon>Lithospermum</taxon>
    </lineage>
</organism>
<name>A0AAV3RI07_LITER</name>
<evidence type="ECO:0000313" key="1">
    <source>
        <dbReference type="EMBL" id="GAA0173937.1"/>
    </source>
</evidence>
<sequence>MEVNMEDIFMEDNNIFFEDFDWDTEALMREDNFGEDYEPLEEAYMDKYLFEHSEQLRELSGSEDDGEEEIGSSLRRQKRGMDDLKVEISISTAYRAIKATGYLMYRKENHQFATPLKMGFLAGCHIFVCLDGCFLKGAFKGQLLAAVALDADNGIYPVT</sequence>
<reference evidence="1 2" key="1">
    <citation type="submission" date="2024-01" db="EMBL/GenBank/DDBJ databases">
        <title>The complete chloroplast genome sequence of Lithospermum erythrorhizon: insights into the phylogenetic relationship among Boraginaceae species and the maternal lineages of purple gromwells.</title>
        <authorList>
            <person name="Okada T."/>
            <person name="Watanabe K."/>
        </authorList>
    </citation>
    <scope>NUCLEOTIDE SEQUENCE [LARGE SCALE GENOMIC DNA]</scope>
</reference>